<dbReference type="Proteomes" id="UP000787625">
    <property type="component" value="Unassembled WGS sequence"/>
</dbReference>
<dbReference type="Gene3D" id="1.20.144.10">
    <property type="entry name" value="Phosphatidic acid phosphatase type 2/haloperoxidase"/>
    <property type="match status" value="1"/>
</dbReference>
<dbReference type="PANTHER" id="PTHR14969:SF13">
    <property type="entry name" value="AT30094P"/>
    <property type="match status" value="1"/>
</dbReference>
<feature type="transmembrane region" description="Helical" evidence="1">
    <location>
        <begin position="169"/>
        <end position="187"/>
    </location>
</feature>
<dbReference type="AlphaFoldDB" id="A0A9D2UGU2"/>
<dbReference type="SUPFAM" id="SSF48317">
    <property type="entry name" value="Acid phosphatase/Vanadium-dependent haloperoxidase"/>
    <property type="match status" value="1"/>
</dbReference>
<feature type="domain" description="Phosphatidic acid phosphatase type 2/haloperoxidase" evidence="3">
    <location>
        <begin position="116"/>
        <end position="214"/>
    </location>
</feature>
<dbReference type="InterPro" id="IPR000326">
    <property type="entry name" value="PAP2/HPO"/>
</dbReference>
<sequence>MRKVITFVLLLLFMGQGQAFALRHRNDSTRYDGYEDCRFKPTQLIAPAVLVTLGGMGVKNAGFGRMNDKVREAMGYSFHGRRKTYADDYIQYLPIASVYGLSLLGAKAKHDYVDRTMVLAVSAATMATAVNVIKHTVREPRPDSGALNSFPSGHTATAFMGAEIVREEYGWGYGAAAYGVATFIGLMRLYNERHWTTDVLAGAGIGILSARVGYWLLPWTSRIFKRRKAGEDMAIGFSAFATGSGGAATVALQF</sequence>
<feature type="transmembrane region" description="Helical" evidence="1">
    <location>
        <begin position="199"/>
        <end position="217"/>
    </location>
</feature>
<keyword evidence="1" id="KW-0812">Transmembrane</keyword>
<name>A0A9D2UGU2_9BACT</name>
<feature type="chain" id="PRO_5038452700" evidence="2">
    <location>
        <begin position="22"/>
        <end position="254"/>
    </location>
</feature>
<dbReference type="PANTHER" id="PTHR14969">
    <property type="entry name" value="SPHINGOSINE-1-PHOSPHATE PHOSPHOHYDROLASE"/>
    <property type="match status" value="1"/>
</dbReference>
<keyword evidence="2" id="KW-0732">Signal</keyword>
<reference evidence="4" key="1">
    <citation type="journal article" date="2021" name="PeerJ">
        <title>Extensive microbial diversity within the chicken gut microbiome revealed by metagenomics and culture.</title>
        <authorList>
            <person name="Gilroy R."/>
            <person name="Ravi A."/>
            <person name="Getino M."/>
            <person name="Pursley I."/>
            <person name="Horton D.L."/>
            <person name="Alikhan N.F."/>
            <person name="Baker D."/>
            <person name="Gharbi K."/>
            <person name="Hall N."/>
            <person name="Watson M."/>
            <person name="Adriaenssens E.M."/>
            <person name="Foster-Nyarko E."/>
            <person name="Jarju S."/>
            <person name="Secka A."/>
            <person name="Antonio M."/>
            <person name="Oren A."/>
            <person name="Chaudhuri R.R."/>
            <person name="La Ragione R."/>
            <person name="Hildebrand F."/>
            <person name="Pallen M.J."/>
        </authorList>
    </citation>
    <scope>NUCLEOTIDE SEQUENCE</scope>
    <source>
        <strain evidence="4">MalCec1-1739</strain>
    </source>
</reference>
<accession>A0A9D2UGU2</accession>
<evidence type="ECO:0000313" key="4">
    <source>
        <dbReference type="EMBL" id="HJD52111.1"/>
    </source>
</evidence>
<keyword evidence="1" id="KW-1133">Transmembrane helix</keyword>
<gene>
    <name evidence="4" type="ORF">IAA93_00065</name>
</gene>
<dbReference type="CDD" id="cd03394">
    <property type="entry name" value="PAP2_like_5"/>
    <property type="match status" value="1"/>
</dbReference>
<dbReference type="Pfam" id="PF01569">
    <property type="entry name" value="PAP2"/>
    <property type="match status" value="1"/>
</dbReference>
<reference evidence="4" key="2">
    <citation type="submission" date="2021-04" db="EMBL/GenBank/DDBJ databases">
        <authorList>
            <person name="Gilroy R."/>
        </authorList>
    </citation>
    <scope>NUCLEOTIDE SEQUENCE</scope>
    <source>
        <strain evidence="4">MalCec1-1739</strain>
    </source>
</reference>
<keyword evidence="1" id="KW-0472">Membrane</keyword>
<evidence type="ECO:0000313" key="5">
    <source>
        <dbReference type="Proteomes" id="UP000787625"/>
    </source>
</evidence>
<dbReference type="EMBL" id="DWUP01000001">
    <property type="protein sequence ID" value="HJD52111.1"/>
    <property type="molecule type" value="Genomic_DNA"/>
</dbReference>
<comment type="caution">
    <text evidence="4">The sequence shown here is derived from an EMBL/GenBank/DDBJ whole genome shotgun (WGS) entry which is preliminary data.</text>
</comment>
<dbReference type="InterPro" id="IPR036938">
    <property type="entry name" value="PAP2/HPO_sf"/>
</dbReference>
<dbReference type="SMART" id="SM00014">
    <property type="entry name" value="acidPPc"/>
    <property type="match status" value="1"/>
</dbReference>
<evidence type="ECO:0000259" key="3">
    <source>
        <dbReference type="SMART" id="SM00014"/>
    </source>
</evidence>
<organism evidence="4 5">
    <name type="scientific">Candidatus Avibacteroides avistercoris</name>
    <dbReference type="NCBI Taxonomy" id="2840690"/>
    <lineage>
        <taxon>Bacteria</taxon>
        <taxon>Pseudomonadati</taxon>
        <taxon>Bacteroidota</taxon>
        <taxon>Bacteroidia</taxon>
        <taxon>Bacteroidales</taxon>
        <taxon>Bacteroidaceae</taxon>
        <taxon>Bacteroidaceae incertae sedis</taxon>
        <taxon>Candidatus Avibacteroides</taxon>
    </lineage>
</organism>
<feature type="transmembrane region" description="Helical" evidence="1">
    <location>
        <begin position="112"/>
        <end position="133"/>
    </location>
</feature>
<feature type="transmembrane region" description="Helical" evidence="1">
    <location>
        <begin position="45"/>
        <end position="64"/>
    </location>
</feature>
<evidence type="ECO:0000256" key="1">
    <source>
        <dbReference type="SAM" id="Phobius"/>
    </source>
</evidence>
<feature type="signal peptide" evidence="2">
    <location>
        <begin position="1"/>
        <end position="21"/>
    </location>
</feature>
<feature type="transmembrane region" description="Helical" evidence="1">
    <location>
        <begin position="89"/>
        <end position="106"/>
    </location>
</feature>
<protein>
    <submittedName>
        <fullName evidence="4">Phosphatase PAP2 family protein</fullName>
    </submittedName>
</protein>
<proteinExistence type="predicted"/>
<evidence type="ECO:0000256" key="2">
    <source>
        <dbReference type="SAM" id="SignalP"/>
    </source>
</evidence>